<evidence type="ECO:0000259" key="2">
    <source>
        <dbReference type="Pfam" id="PF22691"/>
    </source>
</evidence>
<dbReference type="AlphaFoldDB" id="A0A142NNS5"/>
<proteinExistence type="predicted"/>
<dbReference type="SUPFAM" id="SSF53901">
    <property type="entry name" value="Thiolase-like"/>
    <property type="match status" value="2"/>
</dbReference>
<protein>
    <submittedName>
        <fullName evidence="3">Thiolase</fullName>
    </submittedName>
</protein>
<evidence type="ECO:0000259" key="1">
    <source>
        <dbReference type="Pfam" id="PF00108"/>
    </source>
</evidence>
<reference evidence="4" key="1">
    <citation type="submission" date="2016-03" db="EMBL/GenBank/DDBJ databases">
        <authorList>
            <person name="Ploux O."/>
        </authorList>
    </citation>
    <scope>NUCLEOTIDE SEQUENCE [LARGE SCALE GENOMIC DNA]</scope>
    <source>
        <strain evidence="4">BS258</strain>
    </source>
</reference>
<organism evidence="3 4">
    <name type="scientific">Brevibacterium linens</name>
    <dbReference type="NCBI Taxonomy" id="1703"/>
    <lineage>
        <taxon>Bacteria</taxon>
        <taxon>Bacillati</taxon>
        <taxon>Actinomycetota</taxon>
        <taxon>Actinomycetes</taxon>
        <taxon>Micrococcales</taxon>
        <taxon>Brevibacteriaceae</taxon>
        <taxon>Brevibacterium</taxon>
    </lineage>
</organism>
<feature type="domain" description="Thiolase C-terminal" evidence="2">
    <location>
        <begin position="276"/>
        <end position="393"/>
    </location>
</feature>
<dbReference type="InterPro" id="IPR020616">
    <property type="entry name" value="Thiolase_N"/>
</dbReference>
<dbReference type="EMBL" id="CP014869">
    <property type="protein sequence ID" value="AMT94242.1"/>
    <property type="molecule type" value="Genomic_DNA"/>
</dbReference>
<evidence type="ECO:0000313" key="3">
    <source>
        <dbReference type="EMBL" id="AMT94242.1"/>
    </source>
</evidence>
<evidence type="ECO:0000313" key="4">
    <source>
        <dbReference type="Proteomes" id="UP000075950"/>
    </source>
</evidence>
<dbReference type="Gene3D" id="3.40.47.10">
    <property type="match status" value="1"/>
</dbReference>
<dbReference type="InterPro" id="IPR055140">
    <property type="entry name" value="Thiolase_C_2"/>
</dbReference>
<dbReference type="PANTHER" id="PTHR42870:SF1">
    <property type="entry name" value="NON-SPECIFIC LIPID-TRANSFER PROTEIN-LIKE 2"/>
    <property type="match status" value="1"/>
</dbReference>
<dbReference type="CDD" id="cd00829">
    <property type="entry name" value="SCP-x_thiolase"/>
    <property type="match status" value="1"/>
</dbReference>
<dbReference type="PANTHER" id="PTHR42870">
    <property type="entry name" value="ACETYL-COA C-ACETYLTRANSFERASE"/>
    <property type="match status" value="1"/>
</dbReference>
<dbReference type="KEGG" id="bly:A2T55_11010"/>
<feature type="domain" description="Thiolase N-terminal" evidence="1">
    <location>
        <begin position="5"/>
        <end position="206"/>
    </location>
</feature>
<dbReference type="GO" id="GO:0016747">
    <property type="term" value="F:acyltransferase activity, transferring groups other than amino-acyl groups"/>
    <property type="evidence" value="ECO:0007669"/>
    <property type="project" value="InterPro"/>
</dbReference>
<name>A0A142NNS5_BRELN</name>
<dbReference type="InterPro" id="IPR016039">
    <property type="entry name" value="Thiolase-like"/>
</dbReference>
<dbReference type="InterPro" id="IPR002155">
    <property type="entry name" value="Thiolase"/>
</dbReference>
<dbReference type="RefSeq" id="WP_062861858.1">
    <property type="nucleotide sequence ID" value="NZ_CP014869.1"/>
</dbReference>
<dbReference type="PIRSF" id="PIRSF000429">
    <property type="entry name" value="Ac-CoA_Ac_transf"/>
    <property type="match status" value="1"/>
</dbReference>
<gene>
    <name evidence="3" type="ORF">A2T55_11010</name>
</gene>
<dbReference type="Proteomes" id="UP000075950">
    <property type="component" value="Chromosome"/>
</dbReference>
<accession>A0A142NNS5</accession>
<sequence>MSENVWIAGVGMTKFGIHEGSSVTELTRESVTDALADSKCDIDGVDAVFFANTTQSPLEGQYMVGGQIALREVGFEGLPIVNVENACASGASAIHLADAYVRSGAADVVVAVGTELMNVGNRELSMKVFDGAYDVNHPEQLDKTLAYLGGEVDLPDGQRSIFMDIYAAMARNHMTKFGTTQEQIAAVSAKNHHHSVNNPRAHFRKDLSVDEILGSRALAYPLTVPMCAPITDGSAAAVICSDAGLERLNSDRAVQLRATALATGSNRDVRLLDGHVAQTAAKRAYSSAGITPSDIDVVEVHDATAFAEIQQLEVLGLVPQGQAATATINGDTRIGGRLPVNPSGGLESKGHPLAATGLGQVFELVEQLRGEAGKRQVEGVRWALAENGGGFHRGEEAVASVIILEGDVN</sequence>
<dbReference type="Pfam" id="PF22691">
    <property type="entry name" value="Thiolase_C_1"/>
    <property type="match status" value="1"/>
</dbReference>
<dbReference type="Pfam" id="PF00108">
    <property type="entry name" value="Thiolase_N"/>
    <property type="match status" value="1"/>
</dbReference>